<dbReference type="Gene3D" id="3.40.50.1820">
    <property type="entry name" value="alpha/beta hydrolase"/>
    <property type="match status" value="1"/>
</dbReference>
<dbReference type="SUPFAM" id="SSF53474">
    <property type="entry name" value="alpha/beta-Hydrolases"/>
    <property type="match status" value="1"/>
</dbReference>
<dbReference type="AlphaFoldDB" id="A0A0F7SU63"/>
<name>A0A0F7SU63_PHARH</name>
<comment type="similarity">
    <text evidence="1">Belongs to the AB hydrolase superfamily. AB hydrolase 4 family.</text>
</comment>
<evidence type="ECO:0000259" key="2">
    <source>
        <dbReference type="Pfam" id="PF00561"/>
    </source>
</evidence>
<reference evidence="3" key="1">
    <citation type="submission" date="2014-08" db="EMBL/GenBank/DDBJ databases">
        <authorList>
            <person name="Sharma Rahul"/>
            <person name="Thines Marco"/>
        </authorList>
    </citation>
    <scope>NUCLEOTIDE SEQUENCE</scope>
</reference>
<dbReference type="GO" id="GO:0008126">
    <property type="term" value="F:acetylesterase activity"/>
    <property type="evidence" value="ECO:0007669"/>
    <property type="project" value="TreeGrafter"/>
</dbReference>
<dbReference type="EMBL" id="LN483157">
    <property type="protein sequence ID" value="CED84254.1"/>
    <property type="molecule type" value="Genomic_DNA"/>
</dbReference>
<dbReference type="GO" id="GO:0047372">
    <property type="term" value="F:monoacylglycerol lipase activity"/>
    <property type="evidence" value="ECO:0007669"/>
    <property type="project" value="TreeGrafter"/>
</dbReference>
<protein>
    <submittedName>
        <fullName evidence="3">Alpha/beta hydrolase</fullName>
    </submittedName>
</protein>
<evidence type="ECO:0000313" key="3">
    <source>
        <dbReference type="EMBL" id="CED84254.1"/>
    </source>
</evidence>
<dbReference type="InterPro" id="IPR000073">
    <property type="entry name" value="AB_hydrolase_1"/>
</dbReference>
<accession>A0A0F7SU63</accession>
<dbReference type="PANTHER" id="PTHR10794">
    <property type="entry name" value="ABHYDROLASE DOMAIN-CONTAINING PROTEIN"/>
    <property type="match status" value="1"/>
</dbReference>
<dbReference type="InterPro" id="IPR050960">
    <property type="entry name" value="AB_hydrolase_4_sf"/>
</dbReference>
<dbReference type="Pfam" id="PF00561">
    <property type="entry name" value="Abhydrolase_1"/>
    <property type="match status" value="1"/>
</dbReference>
<evidence type="ECO:0000256" key="1">
    <source>
        <dbReference type="ARBA" id="ARBA00010884"/>
    </source>
</evidence>
<dbReference type="InterPro" id="IPR029058">
    <property type="entry name" value="AB_hydrolase_fold"/>
</dbReference>
<feature type="domain" description="AB hydrolase-1" evidence="2">
    <location>
        <begin position="127"/>
        <end position="386"/>
    </location>
</feature>
<dbReference type="GO" id="GO:0051792">
    <property type="term" value="P:medium-chain fatty acid biosynthetic process"/>
    <property type="evidence" value="ECO:0007669"/>
    <property type="project" value="TreeGrafter"/>
</dbReference>
<dbReference type="GO" id="GO:0051793">
    <property type="term" value="P:medium-chain fatty acid catabolic process"/>
    <property type="evidence" value="ECO:0007669"/>
    <property type="project" value="TreeGrafter"/>
</dbReference>
<proteinExistence type="inferred from homology"/>
<keyword evidence="3" id="KW-0378">Hydrolase</keyword>
<sequence length="417" mass="45764">MLFERSRGLFRLLRDMILPSPKRKSIIIIPGPADPEMVNVHRVGSGKEIESISVHDWIRDSCPSLRGIFKPSWWLWSGDLQTIYNVLGNFTLIDPVTYSRTLLETVDNGTLGLDFVVNSFTPAEDTPVLIIAHGLTGGSYESYVRNVMAHATKDKVLGGLGLRGVVVNFRGCADVPVTSAQLYSAGYTDDFRTAVLHISQKYPNAPLLGCGFSLGAGVLARFVAEEGAHCILKSATVVSAPWDCPGMSARLDATFFSRQVYSRSMGTNILNIFNKIIKSPASAEIFAHPESRIARHIAFIKKMWRPTLRETDEVVVSTVGGSPECFPFPNAEAYYQWASPQNKLHQIAIPTLCISAFDDPIIPGDMLPIEKFSKSSHAVLAVIGGGEGKYVGFKIKEQDEGGGPFKWVAKKRVFVDV</sequence>
<organism evidence="3">
    <name type="scientific">Phaffia rhodozyma</name>
    <name type="common">Yeast</name>
    <name type="synonym">Xanthophyllomyces dendrorhous</name>
    <dbReference type="NCBI Taxonomy" id="264483"/>
    <lineage>
        <taxon>Eukaryota</taxon>
        <taxon>Fungi</taxon>
        <taxon>Dikarya</taxon>
        <taxon>Basidiomycota</taxon>
        <taxon>Agaricomycotina</taxon>
        <taxon>Tremellomycetes</taxon>
        <taxon>Cystofilobasidiales</taxon>
        <taxon>Mrakiaceae</taxon>
        <taxon>Phaffia</taxon>
    </lineage>
</organism>
<dbReference type="PANTHER" id="PTHR10794:SF63">
    <property type="entry name" value="ALPHA_BETA HYDROLASE 1, ISOFORM A"/>
    <property type="match status" value="1"/>
</dbReference>